<keyword evidence="1" id="KW-1133">Transmembrane helix</keyword>
<evidence type="ECO:0000313" key="3">
    <source>
        <dbReference type="Proteomes" id="UP000740329"/>
    </source>
</evidence>
<organism evidence="2 3">
    <name type="scientific">Methanococcus voltae</name>
    <dbReference type="NCBI Taxonomy" id="2188"/>
    <lineage>
        <taxon>Archaea</taxon>
        <taxon>Methanobacteriati</taxon>
        <taxon>Methanobacteriota</taxon>
        <taxon>Methanomada group</taxon>
        <taxon>Methanococci</taxon>
        <taxon>Methanococcales</taxon>
        <taxon>Methanococcaceae</taxon>
        <taxon>Methanococcus</taxon>
    </lineage>
</organism>
<sequence length="144" mass="16122">MYYTSIVIVILSNIFYHIFQKSISQEVNPFISLFVTYLMSLFACIVIMLFQCHTGELNFSNLLTNFKGLNWASYGLGFVIVGLELGFLLAYRAGWNISIAALTTYIIVALLLLPIGVFIYNEGISSLKIMGILLCLSGLFLINK</sequence>
<feature type="transmembrane region" description="Helical" evidence="1">
    <location>
        <begin position="71"/>
        <end position="91"/>
    </location>
</feature>
<feature type="transmembrane region" description="Helical" evidence="1">
    <location>
        <begin position="30"/>
        <end position="51"/>
    </location>
</feature>
<comment type="caution">
    <text evidence="2">The sequence shown here is derived from an EMBL/GenBank/DDBJ whole genome shotgun (WGS) entry which is preliminary data.</text>
</comment>
<feature type="transmembrane region" description="Helical" evidence="1">
    <location>
        <begin position="126"/>
        <end position="142"/>
    </location>
</feature>
<proteinExistence type="predicted"/>
<evidence type="ECO:0000256" key="1">
    <source>
        <dbReference type="SAM" id="Phobius"/>
    </source>
</evidence>
<protein>
    <submittedName>
        <fullName evidence="2">Multidrug transporter EmrE-like cation transporter</fullName>
    </submittedName>
</protein>
<evidence type="ECO:0000313" key="2">
    <source>
        <dbReference type="EMBL" id="MBP2201264.1"/>
    </source>
</evidence>
<reference evidence="2" key="1">
    <citation type="submission" date="2021-03" db="EMBL/GenBank/DDBJ databases">
        <title>Genomic Encyclopedia of Type Strains, Phase IV (KMG-V): Genome sequencing to study the core and pangenomes of soil and plant-associated prokaryotes.</title>
        <authorList>
            <person name="Whitman W."/>
        </authorList>
    </citation>
    <scope>NUCLEOTIDE SEQUENCE</scope>
    <source>
        <strain evidence="2">C4</strain>
    </source>
</reference>
<name>A0A8J7UT33_METVO</name>
<keyword evidence="1" id="KW-0472">Membrane</keyword>
<dbReference type="EMBL" id="JAGGMV010000001">
    <property type="protein sequence ID" value="MBP2201264.1"/>
    <property type="molecule type" value="Genomic_DNA"/>
</dbReference>
<dbReference type="OrthoDB" id="76338at2157"/>
<accession>A0A8J7UT33</accession>
<dbReference type="RefSeq" id="WP_209590714.1">
    <property type="nucleotide sequence ID" value="NZ_JAGGMU010000001.1"/>
</dbReference>
<dbReference type="AlphaFoldDB" id="A0A8J7UT33"/>
<dbReference type="Proteomes" id="UP000740329">
    <property type="component" value="Unassembled WGS sequence"/>
</dbReference>
<keyword evidence="1" id="KW-0812">Transmembrane</keyword>
<gene>
    <name evidence="2" type="ORF">J3E07_000662</name>
</gene>
<feature type="transmembrane region" description="Helical" evidence="1">
    <location>
        <begin position="98"/>
        <end position="120"/>
    </location>
</feature>